<evidence type="ECO:0000256" key="6">
    <source>
        <dbReference type="ARBA" id="ARBA00022737"/>
    </source>
</evidence>
<evidence type="ECO:0000313" key="10">
    <source>
        <dbReference type="EMBL" id="PLW68186.1"/>
    </source>
</evidence>
<keyword evidence="6" id="KW-0677">Repeat</keyword>
<proteinExistence type="inferred from homology"/>
<dbReference type="Pfam" id="PF13424">
    <property type="entry name" value="TPR_12"/>
    <property type="match status" value="1"/>
</dbReference>
<reference evidence="10 11" key="1">
    <citation type="submission" date="2018-01" db="EMBL/GenBank/DDBJ databases">
        <title>The draft genome sequence of Halioglobus lutimaris HF004.</title>
        <authorList>
            <person name="Du Z.-J."/>
            <person name="Shi M.-J."/>
        </authorList>
    </citation>
    <scope>NUCLEOTIDE SEQUENCE [LARGE SCALE GENOMIC DNA]</scope>
    <source>
        <strain evidence="10 11">HF004</strain>
    </source>
</reference>
<protein>
    <recommendedName>
        <fullName evidence="3">protein O-GlcNAc transferase</fullName>
        <ecNumber evidence="3">2.4.1.255</ecNumber>
    </recommendedName>
</protein>
<comment type="caution">
    <text evidence="10">The sequence shown here is derived from an EMBL/GenBank/DDBJ whole genome shotgun (WGS) entry which is preliminary data.</text>
</comment>
<dbReference type="Gene3D" id="1.25.40.10">
    <property type="entry name" value="Tetratricopeptide repeat domain"/>
    <property type="match status" value="3"/>
</dbReference>
<organism evidence="10 11">
    <name type="scientific">Pseudohalioglobus lutimaris</name>
    <dbReference type="NCBI Taxonomy" id="1737061"/>
    <lineage>
        <taxon>Bacteria</taxon>
        <taxon>Pseudomonadati</taxon>
        <taxon>Pseudomonadota</taxon>
        <taxon>Gammaproteobacteria</taxon>
        <taxon>Cellvibrionales</taxon>
        <taxon>Halieaceae</taxon>
        <taxon>Pseudohalioglobus</taxon>
    </lineage>
</organism>
<evidence type="ECO:0000313" key="11">
    <source>
        <dbReference type="Proteomes" id="UP000235005"/>
    </source>
</evidence>
<feature type="repeat" description="TPR" evidence="8">
    <location>
        <begin position="233"/>
        <end position="266"/>
    </location>
</feature>
<dbReference type="InterPro" id="IPR019734">
    <property type="entry name" value="TPR_rpt"/>
</dbReference>
<evidence type="ECO:0000256" key="3">
    <source>
        <dbReference type="ARBA" id="ARBA00011970"/>
    </source>
</evidence>
<dbReference type="EMBL" id="PKUS01000018">
    <property type="protein sequence ID" value="PLW68186.1"/>
    <property type="molecule type" value="Genomic_DNA"/>
</dbReference>
<dbReference type="OrthoDB" id="255821at2"/>
<keyword evidence="5" id="KW-0808">Transferase</keyword>
<feature type="repeat" description="TPR" evidence="8">
    <location>
        <begin position="199"/>
        <end position="232"/>
    </location>
</feature>
<dbReference type="Pfam" id="PF00515">
    <property type="entry name" value="TPR_1"/>
    <property type="match status" value="1"/>
</dbReference>
<dbReference type="SUPFAM" id="SSF48452">
    <property type="entry name" value="TPR-like"/>
    <property type="match status" value="1"/>
</dbReference>
<evidence type="ECO:0000259" key="9">
    <source>
        <dbReference type="Pfam" id="PF13844"/>
    </source>
</evidence>
<dbReference type="PROSITE" id="PS50005">
    <property type="entry name" value="TPR"/>
    <property type="match status" value="5"/>
</dbReference>
<dbReference type="InterPro" id="IPR011990">
    <property type="entry name" value="TPR-like_helical_dom_sf"/>
</dbReference>
<dbReference type="Proteomes" id="UP000235005">
    <property type="component" value="Unassembled WGS sequence"/>
</dbReference>
<dbReference type="PANTHER" id="PTHR44998">
    <property type="match status" value="1"/>
</dbReference>
<feature type="domain" description="O-GlcNAc transferase C-terminal" evidence="9">
    <location>
        <begin position="510"/>
        <end position="694"/>
    </location>
</feature>
<keyword evidence="11" id="KW-1185">Reference proteome</keyword>
<dbReference type="Pfam" id="PF13414">
    <property type="entry name" value="TPR_11"/>
    <property type="match status" value="1"/>
</dbReference>
<dbReference type="Gene3D" id="3.40.50.2000">
    <property type="entry name" value="Glycogen Phosphorylase B"/>
    <property type="match status" value="1"/>
</dbReference>
<accession>A0A2N5X129</accession>
<dbReference type="GO" id="GO:0097363">
    <property type="term" value="F:protein O-acetylglucosaminyltransferase activity"/>
    <property type="evidence" value="ECO:0007669"/>
    <property type="project" value="UniProtKB-EC"/>
</dbReference>
<dbReference type="UniPathway" id="UPA00378"/>
<dbReference type="SMART" id="SM00028">
    <property type="entry name" value="TPR"/>
    <property type="match status" value="6"/>
</dbReference>
<keyword evidence="7 8" id="KW-0802">TPR repeat</keyword>
<dbReference type="Pfam" id="PF13844">
    <property type="entry name" value="Glyco_transf_41"/>
    <property type="match status" value="2"/>
</dbReference>
<dbReference type="SUPFAM" id="SSF53756">
    <property type="entry name" value="UDP-Glycosyltransferase/glycogen phosphorylase"/>
    <property type="match status" value="1"/>
</dbReference>
<dbReference type="Gene3D" id="3.40.50.11380">
    <property type="match status" value="1"/>
</dbReference>
<dbReference type="InterPro" id="IPR029489">
    <property type="entry name" value="OGT/SEC/SPY_C"/>
</dbReference>
<keyword evidence="4" id="KW-0328">Glycosyltransferase</keyword>
<gene>
    <name evidence="10" type="ORF">C0039_13425</name>
</gene>
<comment type="similarity">
    <text evidence="2">Belongs to the glycosyltransferase 41 family. O-GlcNAc transferase subfamily.</text>
</comment>
<dbReference type="RefSeq" id="WP_101518346.1">
    <property type="nucleotide sequence ID" value="NZ_PKUS01000018.1"/>
</dbReference>
<dbReference type="AlphaFoldDB" id="A0A2N5X129"/>
<evidence type="ECO:0000256" key="8">
    <source>
        <dbReference type="PROSITE-ProRule" id="PRU00339"/>
    </source>
</evidence>
<name>A0A2N5X129_9GAMM</name>
<comment type="pathway">
    <text evidence="1">Protein modification; protein glycosylation.</text>
</comment>
<feature type="repeat" description="TPR" evidence="8">
    <location>
        <begin position="97"/>
        <end position="130"/>
    </location>
</feature>
<feature type="domain" description="O-GlcNAc transferase C-terminal" evidence="9">
    <location>
        <begin position="344"/>
        <end position="502"/>
    </location>
</feature>
<feature type="repeat" description="TPR" evidence="8">
    <location>
        <begin position="131"/>
        <end position="164"/>
    </location>
</feature>
<evidence type="ECO:0000256" key="2">
    <source>
        <dbReference type="ARBA" id="ARBA00005386"/>
    </source>
</evidence>
<dbReference type="EC" id="2.4.1.255" evidence="3"/>
<dbReference type="PROSITE" id="PS50293">
    <property type="entry name" value="TPR_REGION"/>
    <property type="match status" value="1"/>
</dbReference>
<dbReference type="PANTHER" id="PTHR44998:SF1">
    <property type="entry name" value="UDP-N-ACETYLGLUCOSAMINE--PEPTIDE N-ACETYLGLUCOSAMINYLTRANSFERASE 110 KDA SUBUNIT"/>
    <property type="match status" value="1"/>
</dbReference>
<evidence type="ECO:0000256" key="7">
    <source>
        <dbReference type="ARBA" id="ARBA00022803"/>
    </source>
</evidence>
<dbReference type="Pfam" id="PF13432">
    <property type="entry name" value="TPR_16"/>
    <property type="match status" value="1"/>
</dbReference>
<sequence length="724" mass="79947">MTLNVEKTLRKARGLAKAGDPQAAAQLYRAILERFPQNRKAISGLRALGTQNKQAQPASAQVPSSLMSNAVNLYRAGSLNEALAAGSQLASRFPTDPMIHNFVGVLHSALGQPEAAIASYRAALGLNPDYVEVRLNMGVAWQQLGMHEKARDQFAGVLKLQPTNATALSGLAGALRETGDYAQAIDCYLRAAGLQPDNAVIHNNLGNIYQIVGHFDEAAECFARSTRLAPENAEAHCNLGHAFNYLGRHKEAITSYRNALRLRPGFSDAQAKVLHLMSLACDWSAVESAEATTHELGMTGEAIGPFVMLVRDDNLQRQYQRALRYCQQSFAHIAELPPIARPSAKPARLKIGYFSADFHDHATMFLMAELFELHDSSRFDVHAFSFGPSGDDTMSHRLQEAVAHYHEVRHLGDKAIALLARSLEIDIAIDLKGYTQGSRPGIFAFRAAPVQISYLGYPGTMGMPAMDYLVADKTLIPAEKQQYYTERIIYLPNSYQVNDSTRAIAGESLSRSDVGLPEEGFVFCCFNSSYKITPREFDIWMRLLQAIEGSVLWLLDCGEQARQNLALEAQKRQVDAHRIVFAGKCPQEHHLARHRLADLFLDTFSCNAHTTASDALWAGLPVLTKPGEGMPARVAASLLYAAGLPELVTDTEVEYERLALELARDTAALARLRNRLVDTRLDSPLFDSARFTRHLESAYQQVYDGYFQQQEPGAIEVTQNRSSQ</sequence>
<evidence type="ECO:0000256" key="5">
    <source>
        <dbReference type="ARBA" id="ARBA00022679"/>
    </source>
</evidence>
<evidence type="ECO:0000256" key="4">
    <source>
        <dbReference type="ARBA" id="ARBA00022676"/>
    </source>
</evidence>
<evidence type="ECO:0000256" key="1">
    <source>
        <dbReference type="ARBA" id="ARBA00004922"/>
    </source>
</evidence>
<feature type="repeat" description="TPR" evidence="8">
    <location>
        <begin position="165"/>
        <end position="198"/>
    </location>
</feature>